<dbReference type="OrthoDB" id="10546268at2759"/>
<name>A0A016S9X2_9BILA</name>
<gene>
    <name evidence="2" type="primary">Acey_s0267.g739</name>
    <name evidence="2" type="ORF">Y032_0267g739</name>
</gene>
<keyword evidence="3" id="KW-1185">Reference proteome</keyword>
<sequence>MRMPVAPEARSPHMQNRTGRHKVDSVRAKSRLNQAKLNSRAAIARTQAADHHARNEMRPVSAVNSLYTTKNVETRVSLGQLVRYSESRAHGRR</sequence>
<dbReference type="EMBL" id="JARK01001603">
    <property type="protein sequence ID" value="EYB87147.1"/>
    <property type="molecule type" value="Genomic_DNA"/>
</dbReference>
<proteinExistence type="predicted"/>
<protein>
    <submittedName>
        <fullName evidence="2">Uncharacterized protein</fullName>
    </submittedName>
</protein>
<evidence type="ECO:0000313" key="2">
    <source>
        <dbReference type="EMBL" id="EYB87147.1"/>
    </source>
</evidence>
<feature type="region of interest" description="Disordered" evidence="1">
    <location>
        <begin position="1"/>
        <end position="26"/>
    </location>
</feature>
<accession>A0A016S9X2</accession>
<dbReference type="AlphaFoldDB" id="A0A016S9X2"/>
<reference evidence="3" key="1">
    <citation type="journal article" date="2015" name="Nat. Genet.">
        <title>The genome and transcriptome of the zoonotic hookworm Ancylostoma ceylanicum identify infection-specific gene families.</title>
        <authorList>
            <person name="Schwarz E.M."/>
            <person name="Hu Y."/>
            <person name="Antoshechkin I."/>
            <person name="Miller M.M."/>
            <person name="Sternberg P.W."/>
            <person name="Aroian R.V."/>
        </authorList>
    </citation>
    <scope>NUCLEOTIDE SEQUENCE</scope>
    <source>
        <strain evidence="3">HY135</strain>
    </source>
</reference>
<organism evidence="2 3">
    <name type="scientific">Ancylostoma ceylanicum</name>
    <dbReference type="NCBI Taxonomy" id="53326"/>
    <lineage>
        <taxon>Eukaryota</taxon>
        <taxon>Metazoa</taxon>
        <taxon>Ecdysozoa</taxon>
        <taxon>Nematoda</taxon>
        <taxon>Chromadorea</taxon>
        <taxon>Rhabditida</taxon>
        <taxon>Rhabditina</taxon>
        <taxon>Rhabditomorpha</taxon>
        <taxon>Strongyloidea</taxon>
        <taxon>Ancylostomatidae</taxon>
        <taxon>Ancylostomatinae</taxon>
        <taxon>Ancylostoma</taxon>
    </lineage>
</organism>
<evidence type="ECO:0000313" key="3">
    <source>
        <dbReference type="Proteomes" id="UP000024635"/>
    </source>
</evidence>
<dbReference type="Proteomes" id="UP000024635">
    <property type="component" value="Unassembled WGS sequence"/>
</dbReference>
<evidence type="ECO:0000256" key="1">
    <source>
        <dbReference type="SAM" id="MobiDB-lite"/>
    </source>
</evidence>
<comment type="caution">
    <text evidence="2">The sequence shown here is derived from an EMBL/GenBank/DDBJ whole genome shotgun (WGS) entry which is preliminary data.</text>
</comment>